<reference evidence="8" key="1">
    <citation type="journal article" date="2023" name="Science">
        <title>Genome structures resolve the early diversification of teleost fishes.</title>
        <authorList>
            <person name="Parey E."/>
            <person name="Louis A."/>
            <person name="Montfort J."/>
            <person name="Bouchez O."/>
            <person name="Roques C."/>
            <person name="Iampietro C."/>
            <person name="Lluch J."/>
            <person name="Castinel A."/>
            <person name="Donnadieu C."/>
            <person name="Desvignes T."/>
            <person name="Floi Bucao C."/>
            <person name="Jouanno E."/>
            <person name="Wen M."/>
            <person name="Mejri S."/>
            <person name="Dirks R."/>
            <person name="Jansen H."/>
            <person name="Henkel C."/>
            <person name="Chen W.J."/>
            <person name="Zahm M."/>
            <person name="Cabau C."/>
            <person name="Klopp C."/>
            <person name="Thompson A.W."/>
            <person name="Robinson-Rechavi M."/>
            <person name="Braasch I."/>
            <person name="Lecointre G."/>
            <person name="Bobe J."/>
            <person name="Postlethwait J.H."/>
            <person name="Berthelot C."/>
            <person name="Roest Crollius H."/>
            <person name="Guiguen Y."/>
        </authorList>
    </citation>
    <scope>NUCLEOTIDE SEQUENCE</scope>
    <source>
        <strain evidence="8">NC1722</strain>
    </source>
</reference>
<dbReference type="InterPro" id="IPR051065">
    <property type="entry name" value="Ras-related_GTPase"/>
</dbReference>
<dbReference type="GO" id="GO:0003925">
    <property type="term" value="F:G protein activity"/>
    <property type="evidence" value="ECO:0007669"/>
    <property type="project" value="UniProtKB-EC"/>
</dbReference>
<evidence type="ECO:0000256" key="5">
    <source>
        <dbReference type="ARBA" id="ARBA00023134"/>
    </source>
</evidence>
<accession>A0AAD7RW49</accession>
<sequence>MRLCFLVNHIHSVARKSSPDPPPIVIVANKKDLEFDRMVTTEDGENLSKGLKLPFHEISARDSYEEAASVFHALYRAMAQLLSSSPTTFRRRAVSKLMEKIPRIHSNSTLGSSSQSFSFSSFRDLPQD</sequence>
<evidence type="ECO:0000256" key="3">
    <source>
        <dbReference type="ARBA" id="ARBA00022741"/>
    </source>
</evidence>
<evidence type="ECO:0000313" key="8">
    <source>
        <dbReference type="EMBL" id="KAJ8391367.1"/>
    </source>
</evidence>
<protein>
    <recommendedName>
        <fullName evidence="2">small monomeric GTPase</fullName>
        <ecNumber evidence="2">3.6.5.2</ecNumber>
    </recommendedName>
</protein>
<dbReference type="SUPFAM" id="SSF52540">
    <property type="entry name" value="P-loop containing nucleoside triphosphate hydrolases"/>
    <property type="match status" value="1"/>
</dbReference>
<comment type="similarity">
    <text evidence="1">Belongs to the small GTPase superfamily. Ras family.</text>
</comment>
<dbReference type="AlphaFoldDB" id="A0AAD7RW49"/>
<name>A0AAD7RW49_9TELE</name>
<evidence type="ECO:0000256" key="1">
    <source>
        <dbReference type="ARBA" id="ARBA00008344"/>
    </source>
</evidence>
<keyword evidence="5" id="KW-0342">GTP-binding</keyword>
<proteinExistence type="inferred from homology"/>
<comment type="caution">
    <text evidence="8">The sequence shown here is derived from an EMBL/GenBank/DDBJ whole genome shotgun (WGS) entry which is preliminary data.</text>
</comment>
<keyword evidence="3" id="KW-0547">Nucleotide-binding</keyword>
<gene>
    <name evidence="8" type="ORF">AAFF_G00089970</name>
</gene>
<dbReference type="EC" id="3.6.5.2" evidence="2"/>
<evidence type="ECO:0000256" key="6">
    <source>
        <dbReference type="ARBA" id="ARBA00048098"/>
    </source>
</evidence>
<feature type="compositionally biased region" description="Low complexity" evidence="7">
    <location>
        <begin position="106"/>
        <end position="122"/>
    </location>
</feature>
<keyword evidence="9" id="KW-1185">Reference proteome</keyword>
<dbReference type="InterPro" id="IPR027417">
    <property type="entry name" value="P-loop_NTPase"/>
</dbReference>
<evidence type="ECO:0000256" key="4">
    <source>
        <dbReference type="ARBA" id="ARBA00022801"/>
    </source>
</evidence>
<organism evidence="8 9">
    <name type="scientific">Aldrovandia affinis</name>
    <dbReference type="NCBI Taxonomy" id="143900"/>
    <lineage>
        <taxon>Eukaryota</taxon>
        <taxon>Metazoa</taxon>
        <taxon>Chordata</taxon>
        <taxon>Craniata</taxon>
        <taxon>Vertebrata</taxon>
        <taxon>Euteleostomi</taxon>
        <taxon>Actinopterygii</taxon>
        <taxon>Neopterygii</taxon>
        <taxon>Teleostei</taxon>
        <taxon>Notacanthiformes</taxon>
        <taxon>Halosauridae</taxon>
        <taxon>Aldrovandia</taxon>
    </lineage>
</organism>
<evidence type="ECO:0000256" key="2">
    <source>
        <dbReference type="ARBA" id="ARBA00011984"/>
    </source>
</evidence>
<dbReference type="Gene3D" id="3.40.50.300">
    <property type="entry name" value="P-loop containing nucleotide triphosphate hydrolases"/>
    <property type="match status" value="1"/>
</dbReference>
<dbReference type="GO" id="GO:0005525">
    <property type="term" value="F:GTP binding"/>
    <property type="evidence" value="ECO:0007669"/>
    <property type="project" value="UniProtKB-KW"/>
</dbReference>
<dbReference type="InterPro" id="IPR001806">
    <property type="entry name" value="Small_GTPase"/>
</dbReference>
<dbReference type="Proteomes" id="UP001221898">
    <property type="component" value="Unassembled WGS sequence"/>
</dbReference>
<dbReference type="EMBL" id="JAINUG010000158">
    <property type="protein sequence ID" value="KAJ8391367.1"/>
    <property type="molecule type" value="Genomic_DNA"/>
</dbReference>
<dbReference type="PANTHER" id="PTHR45704">
    <property type="entry name" value="RAS-LIKE FAMILY MEMBER 11"/>
    <property type="match status" value="1"/>
</dbReference>
<evidence type="ECO:0000256" key="7">
    <source>
        <dbReference type="SAM" id="MobiDB-lite"/>
    </source>
</evidence>
<dbReference type="PROSITE" id="PS51419">
    <property type="entry name" value="RAB"/>
    <property type="match status" value="1"/>
</dbReference>
<evidence type="ECO:0000313" key="9">
    <source>
        <dbReference type="Proteomes" id="UP001221898"/>
    </source>
</evidence>
<comment type="catalytic activity">
    <reaction evidence="6">
        <text>GTP + H2O = GDP + phosphate + H(+)</text>
        <dbReference type="Rhea" id="RHEA:19669"/>
        <dbReference type="ChEBI" id="CHEBI:15377"/>
        <dbReference type="ChEBI" id="CHEBI:15378"/>
        <dbReference type="ChEBI" id="CHEBI:37565"/>
        <dbReference type="ChEBI" id="CHEBI:43474"/>
        <dbReference type="ChEBI" id="CHEBI:58189"/>
        <dbReference type="EC" id="3.6.5.2"/>
    </reaction>
</comment>
<keyword evidence="4" id="KW-0378">Hydrolase</keyword>
<dbReference type="Pfam" id="PF00071">
    <property type="entry name" value="Ras"/>
    <property type="match status" value="1"/>
</dbReference>
<feature type="region of interest" description="Disordered" evidence="7">
    <location>
        <begin position="105"/>
        <end position="128"/>
    </location>
</feature>